<sequence length="1225" mass="137668">MEENSLLPLSHTTHTNHTHITPLSCNNQDYPPSAPDNDVEDGGAAEEDPPDAVTASVRREFSFSDFYSLATRVLKGDESSMEKLESLKQQWERRFPDPSESTTTVKRRFLPRFPTKVNFLPRRSITPPREDPQPAEREEHQNPPASTPEVPLSSAAGNVTDTNLGNSCSQEVFVGNVKINMTSSDSIADAFLNSTRKTLRFIPPTLQKDEILIRPTSAMVEMGSKRWHATAVGYFLGKKPYFPHLEAFAKSNWKGLQRVSATANGFYFFQFQTLAYMEEIIEEGPWLIQGQPIVLQAWEPGMSLRRHKHIQIPVWIRIRHLPMEYWTVDGLSAVASGIGTPLYTDKITQACSRLDFARVCVMIKFHSKLPKHLVIISPFLREGKEVPIKVDIDYEWLPQRCMQCVSLGHNDLNCPEKRVRKASVPVSVFVQKSKATPGDVDPPRGPEPASELPTDNESSRAQMHSTDGSPLVQPRVSSTVKGKEIVVYNPFDILGDDSDLLLQSYSATARSVSQLVRDHNLQFLGLLETRVRQVNVLSIRSHLLSNSGPGGRIWLAWNSLDIDVEIIQVETQFIHCKITNKALHTTCLMTVSYGHCDLIPRRELWEGLSRLASDITDDPWCVLGDFNAVTDVSEVCGRMADSTTAMAEFRDCILATALVHLPFTGCNFSWHNCSNGPRSLWKRLDRVLVNEVWLVQWPLAKYICALPSTSDHSPLILAGYDNSRPTGMFRFDNFLAKQSGFLNSVSSIWRHTIHGTRMYAVVTKLKALKPVFRLQRKEKGDLSENAVQQTQQRSKLNWLKDGDQCTQLFFRKINVRRARQRIYQINDGSGVQITDAAHIVAEFVSYFQALLGGNRSQRTLDLSFLQTGLKHTLSLDESNMLTPVTHQEIKEAFFDINDDSAPGPDGYSSAFYKEAWPVIGMDICLAVSEFFQSSKMLKQINATLLVLIPKVQLPLSVSDFRPIACCNVIYKAITKIIVRRMQQVLHLLIDSSQNAFVPGRSIADNVLLAQELLSGYNVSKLPPRCTIKVDIQKAYDSVCWDFLLEGLRIFNFPPQFIGWIEQCISTAAYSVSFNGGIHGFFKGSRGLRQGDPLSPYLFVIVMELWHVILKQSVQSSDSFSYHWKCSLHSVSIIKDSLSTFAAMAGLHVNPNKSQVILSKSVRSERQQIIDLIGFHEGTLPIKYLGVPLVASRLTIEDCKPLLHKVDSRLAGWSHLNLSMAGRSSL</sequence>
<comment type="caution">
    <text evidence="3">The sequence shown here is derived from an EMBL/GenBank/DDBJ whole genome shotgun (WGS) entry which is preliminary data.</text>
</comment>
<dbReference type="EMBL" id="JACGWJ010000387">
    <property type="protein sequence ID" value="KAL0292808.1"/>
    <property type="molecule type" value="Genomic_DNA"/>
</dbReference>
<dbReference type="PANTHER" id="PTHR46890:SF48">
    <property type="entry name" value="RNA-DIRECTED DNA POLYMERASE"/>
    <property type="match status" value="1"/>
</dbReference>
<organism evidence="3">
    <name type="scientific">Sesamum radiatum</name>
    <name type="common">Black benniseed</name>
    <dbReference type="NCBI Taxonomy" id="300843"/>
    <lineage>
        <taxon>Eukaryota</taxon>
        <taxon>Viridiplantae</taxon>
        <taxon>Streptophyta</taxon>
        <taxon>Embryophyta</taxon>
        <taxon>Tracheophyta</taxon>
        <taxon>Spermatophyta</taxon>
        <taxon>Magnoliopsida</taxon>
        <taxon>eudicotyledons</taxon>
        <taxon>Gunneridae</taxon>
        <taxon>Pentapetalae</taxon>
        <taxon>asterids</taxon>
        <taxon>lamiids</taxon>
        <taxon>Lamiales</taxon>
        <taxon>Pedaliaceae</taxon>
        <taxon>Sesamum</taxon>
    </lineage>
</organism>
<accession>A0AAW2JH10</accession>
<reference evidence="3" key="2">
    <citation type="journal article" date="2024" name="Plant">
        <title>Genomic evolution and insights into agronomic trait innovations of Sesamum species.</title>
        <authorList>
            <person name="Miao H."/>
            <person name="Wang L."/>
            <person name="Qu L."/>
            <person name="Liu H."/>
            <person name="Sun Y."/>
            <person name="Le M."/>
            <person name="Wang Q."/>
            <person name="Wei S."/>
            <person name="Zheng Y."/>
            <person name="Lin W."/>
            <person name="Duan Y."/>
            <person name="Cao H."/>
            <person name="Xiong S."/>
            <person name="Wang X."/>
            <person name="Wei L."/>
            <person name="Li C."/>
            <person name="Ma Q."/>
            <person name="Ju M."/>
            <person name="Zhao R."/>
            <person name="Li G."/>
            <person name="Mu C."/>
            <person name="Tian Q."/>
            <person name="Mei H."/>
            <person name="Zhang T."/>
            <person name="Gao T."/>
            <person name="Zhang H."/>
        </authorList>
    </citation>
    <scope>NUCLEOTIDE SEQUENCE</scope>
    <source>
        <strain evidence="3">G02</strain>
    </source>
</reference>
<gene>
    <name evidence="3" type="ORF">Sradi_6971500</name>
</gene>
<reference evidence="3" key="1">
    <citation type="submission" date="2020-06" db="EMBL/GenBank/DDBJ databases">
        <authorList>
            <person name="Li T."/>
            <person name="Hu X."/>
            <person name="Zhang T."/>
            <person name="Song X."/>
            <person name="Zhang H."/>
            <person name="Dai N."/>
            <person name="Sheng W."/>
            <person name="Hou X."/>
            <person name="Wei L."/>
        </authorList>
    </citation>
    <scope>NUCLEOTIDE SEQUENCE</scope>
    <source>
        <strain evidence="3">G02</strain>
        <tissue evidence="3">Leaf</tissue>
    </source>
</reference>
<protein>
    <recommendedName>
        <fullName evidence="2">Reverse transcriptase domain-containing protein</fullName>
    </recommendedName>
</protein>
<dbReference type="InterPro" id="IPR000477">
    <property type="entry name" value="RT_dom"/>
</dbReference>
<name>A0AAW2JH10_SESRA</name>
<dbReference type="Pfam" id="PF00078">
    <property type="entry name" value="RVT_1"/>
    <property type="match status" value="1"/>
</dbReference>
<dbReference type="InterPro" id="IPR025558">
    <property type="entry name" value="DUF4283"/>
</dbReference>
<dbReference type="AlphaFoldDB" id="A0AAW2JH10"/>
<proteinExistence type="predicted"/>
<dbReference type="InterPro" id="IPR036691">
    <property type="entry name" value="Endo/exonu/phosph_ase_sf"/>
</dbReference>
<feature type="region of interest" description="Disordered" evidence="1">
    <location>
        <begin position="434"/>
        <end position="474"/>
    </location>
</feature>
<feature type="domain" description="Reverse transcriptase" evidence="2">
    <location>
        <begin position="929"/>
        <end position="1188"/>
    </location>
</feature>
<evidence type="ECO:0000259" key="2">
    <source>
        <dbReference type="PROSITE" id="PS50878"/>
    </source>
</evidence>
<evidence type="ECO:0000313" key="3">
    <source>
        <dbReference type="EMBL" id="KAL0292808.1"/>
    </source>
</evidence>
<feature type="compositionally biased region" description="Low complexity" evidence="1">
    <location>
        <begin position="1"/>
        <end position="23"/>
    </location>
</feature>
<feature type="compositionally biased region" description="Polar residues" evidence="1">
    <location>
        <begin position="453"/>
        <end position="468"/>
    </location>
</feature>
<dbReference type="InterPro" id="IPR052343">
    <property type="entry name" value="Retrotransposon-Effector_Assoc"/>
</dbReference>
<dbReference type="Pfam" id="PF14111">
    <property type="entry name" value="DUF4283"/>
    <property type="match status" value="1"/>
</dbReference>
<dbReference type="InterPro" id="IPR043502">
    <property type="entry name" value="DNA/RNA_pol_sf"/>
</dbReference>
<dbReference type="SUPFAM" id="SSF56219">
    <property type="entry name" value="DNase I-like"/>
    <property type="match status" value="1"/>
</dbReference>
<dbReference type="SUPFAM" id="SSF56672">
    <property type="entry name" value="DNA/RNA polymerases"/>
    <property type="match status" value="1"/>
</dbReference>
<dbReference type="CDD" id="cd01650">
    <property type="entry name" value="RT_nLTR_like"/>
    <property type="match status" value="1"/>
</dbReference>
<dbReference type="PANTHER" id="PTHR46890">
    <property type="entry name" value="NON-LTR RETROLELEMENT REVERSE TRANSCRIPTASE-LIKE PROTEIN-RELATED"/>
    <property type="match status" value="1"/>
</dbReference>
<evidence type="ECO:0000256" key="1">
    <source>
        <dbReference type="SAM" id="MobiDB-lite"/>
    </source>
</evidence>
<feature type="region of interest" description="Disordered" evidence="1">
    <location>
        <begin position="117"/>
        <end position="163"/>
    </location>
</feature>
<feature type="region of interest" description="Disordered" evidence="1">
    <location>
        <begin position="1"/>
        <end position="53"/>
    </location>
</feature>
<feature type="compositionally biased region" description="Basic and acidic residues" evidence="1">
    <location>
        <begin position="128"/>
        <end position="141"/>
    </location>
</feature>
<dbReference type="PROSITE" id="PS50878">
    <property type="entry name" value="RT_POL"/>
    <property type="match status" value="1"/>
</dbReference>
<dbReference type="Gene3D" id="3.60.10.10">
    <property type="entry name" value="Endonuclease/exonuclease/phosphatase"/>
    <property type="match status" value="1"/>
</dbReference>
<feature type="compositionally biased region" description="Acidic residues" evidence="1">
    <location>
        <begin position="37"/>
        <end position="50"/>
    </location>
</feature>